<keyword evidence="1" id="KW-0472">Membrane</keyword>
<comment type="caution">
    <text evidence="2">The sequence shown here is derived from an EMBL/GenBank/DDBJ whole genome shotgun (WGS) entry which is preliminary data.</text>
</comment>
<keyword evidence="1" id="KW-0812">Transmembrane</keyword>
<evidence type="ECO:0000313" key="3">
    <source>
        <dbReference type="Proteomes" id="UP001162164"/>
    </source>
</evidence>
<feature type="transmembrane region" description="Helical" evidence="1">
    <location>
        <begin position="43"/>
        <end position="61"/>
    </location>
</feature>
<feature type="transmembrane region" description="Helical" evidence="1">
    <location>
        <begin position="67"/>
        <end position="90"/>
    </location>
</feature>
<keyword evidence="1" id="KW-1133">Transmembrane helix</keyword>
<gene>
    <name evidence="2" type="ORF">NQ317_002539</name>
</gene>
<evidence type="ECO:0000313" key="2">
    <source>
        <dbReference type="EMBL" id="KAJ8976064.1"/>
    </source>
</evidence>
<evidence type="ECO:0000256" key="1">
    <source>
        <dbReference type="SAM" id="Phobius"/>
    </source>
</evidence>
<proteinExistence type="predicted"/>
<protein>
    <submittedName>
        <fullName evidence="2">Uncharacterized protein</fullName>
    </submittedName>
</protein>
<sequence>IFPKNEHLKLTMRANALLGVWPFIFESNPRLHRMYNIYSRCTFIYYLLFIITAIIKLILLICDEVIVIGEVVANLCITLLYSVTIMRVYAIKTTRVKTIIREIIDLENRILKSEDEEIIAIYNSHANQSKISNAIFLINIFLENPIDVDVLMSFDVIALETHMSTGVLELPLYSLKLKVGFSFYQVIVHIKINCCAKNHLSTYVLITEIFAFKSIAYLKADPGHLSIRIKHIVVGQLTAVVTAPKSRSSAGWFSLQFNIEETGSKLVKVVLKKTCLSGVKNCGISCGSGTDIVLKHNC</sequence>
<dbReference type="Proteomes" id="UP001162164">
    <property type="component" value="Unassembled WGS sequence"/>
</dbReference>
<organism evidence="2 3">
    <name type="scientific">Molorchus minor</name>
    <dbReference type="NCBI Taxonomy" id="1323400"/>
    <lineage>
        <taxon>Eukaryota</taxon>
        <taxon>Metazoa</taxon>
        <taxon>Ecdysozoa</taxon>
        <taxon>Arthropoda</taxon>
        <taxon>Hexapoda</taxon>
        <taxon>Insecta</taxon>
        <taxon>Pterygota</taxon>
        <taxon>Neoptera</taxon>
        <taxon>Endopterygota</taxon>
        <taxon>Coleoptera</taxon>
        <taxon>Polyphaga</taxon>
        <taxon>Cucujiformia</taxon>
        <taxon>Chrysomeloidea</taxon>
        <taxon>Cerambycidae</taxon>
        <taxon>Lamiinae</taxon>
        <taxon>Monochamini</taxon>
        <taxon>Molorchus</taxon>
    </lineage>
</organism>
<accession>A0ABQ9JDS8</accession>
<reference evidence="2" key="1">
    <citation type="journal article" date="2023" name="Insect Mol. Biol.">
        <title>Genome sequencing provides insights into the evolution of gene families encoding plant cell wall-degrading enzymes in longhorned beetles.</title>
        <authorList>
            <person name="Shin N.R."/>
            <person name="Okamura Y."/>
            <person name="Kirsch R."/>
            <person name="Pauchet Y."/>
        </authorList>
    </citation>
    <scope>NUCLEOTIDE SEQUENCE</scope>
    <source>
        <strain evidence="2">MMC_N1</strain>
    </source>
</reference>
<keyword evidence="3" id="KW-1185">Reference proteome</keyword>
<name>A0ABQ9JDS8_9CUCU</name>
<dbReference type="EMBL" id="JAPWTJ010000731">
    <property type="protein sequence ID" value="KAJ8976064.1"/>
    <property type="molecule type" value="Genomic_DNA"/>
</dbReference>
<feature type="non-terminal residue" evidence="2">
    <location>
        <position position="1"/>
    </location>
</feature>